<dbReference type="InterPro" id="IPR015943">
    <property type="entry name" value="WD40/YVTN_repeat-like_dom_sf"/>
</dbReference>
<dbReference type="NCBIfam" id="TIGR04131">
    <property type="entry name" value="Bac_Flav_CTERM"/>
    <property type="match status" value="1"/>
</dbReference>
<sequence length="692" mass="74461">MLFYTNGRTVWNRLHQVMANGALLQGNTSTTQHLIVPQPGNDQLFYIFSPSEYSANTGLRYSIVDLSLQGGLGEVTQQNVVLRASSTERVTAVPHANCRDEWIIAHEQNSDLFTVFLLTATGVNPVPVLSRDAFVHSGVKAIGQLKASPNGRRLALATGTVNSQRPQAEASLELLDFDAATGAVTNPVVLPPPHLLSYGVEFSPDGTKLYVTDPGYPAVYQYDLTAANLAASVVQLPSVAQPGFGNGSKNALQLGPDGRIYVARSGNPFNQSLGVITAPNRLGAACGLVDNGAPLGGRLSELGLPSFRQQDLWNFTVDGLCQGAAVGFGFPATYGPDSVRWNFGDPPTGAQNSSRLFAPRHVYSAPGSYDVSLTLYFPNAFRPVLRRTVAVQPQPVVRLGRDTALCPGASLVLNASASGATYRWQDGSVAPTHATRGPGWYWVDVTNAAGCTARDSLHVAAAPVPRVTLGPDTVLCVGQTITLRPQPDEPGTRYHWSDGSTGPSLRVSGPATYWVEAINAAGCSQRAAKRVVYLTPPAIHLGPDTTVCQNASAPFVLDATLPGGVAYRWQDGSTLPTFTPTKPGLYWVTVSTPVCSATDSVQVRLLDCRDHVFIPNIITPNGDGQNDRLRIIGLEDLPWQLSIYNRWGALVYSALPYRQDWDAAGLSSGMYYYFLRQTQTQRQLKGWIEVVR</sequence>
<feature type="domain" description="PKD" evidence="1">
    <location>
        <begin position="326"/>
        <end position="375"/>
    </location>
</feature>
<dbReference type="InterPro" id="IPR026341">
    <property type="entry name" value="T9SS_type_B"/>
</dbReference>
<name>A0ABS0I387_9BACT</name>
<dbReference type="PROSITE" id="PS50093">
    <property type="entry name" value="PKD"/>
    <property type="match status" value="1"/>
</dbReference>
<dbReference type="EMBL" id="JADQDM010000003">
    <property type="protein sequence ID" value="MBF9221412.1"/>
    <property type="molecule type" value="Genomic_DNA"/>
</dbReference>
<protein>
    <submittedName>
        <fullName evidence="2">Gliding motility-associated C-terminal domain-containing protein</fullName>
    </submittedName>
</protein>
<dbReference type="Gene3D" id="2.60.40.10">
    <property type="entry name" value="Immunoglobulins"/>
    <property type="match status" value="1"/>
</dbReference>
<dbReference type="SUPFAM" id="SSF49299">
    <property type="entry name" value="PKD domain"/>
    <property type="match status" value="1"/>
</dbReference>
<dbReference type="InterPro" id="IPR035986">
    <property type="entry name" value="PKD_dom_sf"/>
</dbReference>
<dbReference type="InterPro" id="IPR000601">
    <property type="entry name" value="PKD_dom"/>
</dbReference>
<dbReference type="Proteomes" id="UP000618931">
    <property type="component" value="Unassembled WGS sequence"/>
</dbReference>
<evidence type="ECO:0000313" key="3">
    <source>
        <dbReference type="Proteomes" id="UP000618931"/>
    </source>
</evidence>
<proteinExistence type="predicted"/>
<gene>
    <name evidence="2" type="ORF">I2H31_09880</name>
</gene>
<evidence type="ECO:0000259" key="1">
    <source>
        <dbReference type="PROSITE" id="PS50093"/>
    </source>
</evidence>
<comment type="caution">
    <text evidence="2">The sequence shown here is derived from an EMBL/GenBank/DDBJ whole genome shotgun (WGS) entry which is preliminary data.</text>
</comment>
<keyword evidence="3" id="KW-1185">Reference proteome</keyword>
<dbReference type="InterPro" id="IPR013783">
    <property type="entry name" value="Ig-like_fold"/>
</dbReference>
<organism evidence="2 3">
    <name type="scientific">Hymenobacter ruricola</name>
    <dbReference type="NCBI Taxonomy" id="2791023"/>
    <lineage>
        <taxon>Bacteria</taxon>
        <taxon>Pseudomonadati</taxon>
        <taxon>Bacteroidota</taxon>
        <taxon>Cytophagia</taxon>
        <taxon>Cytophagales</taxon>
        <taxon>Hymenobacteraceae</taxon>
        <taxon>Hymenobacter</taxon>
    </lineage>
</organism>
<evidence type="ECO:0000313" key="2">
    <source>
        <dbReference type="EMBL" id="MBF9221412.1"/>
    </source>
</evidence>
<reference evidence="2 3" key="1">
    <citation type="submission" date="2020-11" db="EMBL/GenBank/DDBJ databases">
        <authorList>
            <person name="Kim M.K."/>
        </authorList>
    </citation>
    <scope>NUCLEOTIDE SEQUENCE [LARGE SCALE GENOMIC DNA]</scope>
    <source>
        <strain evidence="2 3">BT662</strain>
    </source>
</reference>
<dbReference type="SUPFAM" id="SSF75011">
    <property type="entry name" value="3-carboxy-cis,cis-mucoante lactonizing enzyme"/>
    <property type="match status" value="1"/>
</dbReference>
<accession>A0ABS0I387</accession>
<dbReference type="Gene3D" id="2.130.10.10">
    <property type="entry name" value="YVTN repeat-like/Quinoprotein amine dehydrogenase"/>
    <property type="match status" value="1"/>
</dbReference>
<dbReference type="CDD" id="cd00146">
    <property type="entry name" value="PKD"/>
    <property type="match status" value="1"/>
</dbReference>
<dbReference type="Pfam" id="PF13585">
    <property type="entry name" value="CHU_C"/>
    <property type="match status" value="1"/>
</dbReference>